<keyword evidence="2" id="KW-1185">Reference proteome</keyword>
<protein>
    <submittedName>
        <fullName evidence="1">Uncharacterized protein</fullName>
    </submittedName>
</protein>
<name>A0A2Z5G0G0_9BACT</name>
<dbReference type="AlphaFoldDB" id="A0A2Z5G0G0"/>
<organism evidence="1 2">
    <name type="scientific">Acidisarcina polymorpha</name>
    <dbReference type="NCBI Taxonomy" id="2211140"/>
    <lineage>
        <taxon>Bacteria</taxon>
        <taxon>Pseudomonadati</taxon>
        <taxon>Acidobacteriota</taxon>
        <taxon>Terriglobia</taxon>
        <taxon>Terriglobales</taxon>
        <taxon>Acidobacteriaceae</taxon>
        <taxon>Acidisarcina</taxon>
    </lineage>
</organism>
<dbReference type="OrthoDB" id="117331at2"/>
<dbReference type="RefSeq" id="WP_150132983.1">
    <property type="nucleotide sequence ID" value="NZ_CP030840.1"/>
</dbReference>
<dbReference type="Proteomes" id="UP000253606">
    <property type="component" value="Chromosome"/>
</dbReference>
<dbReference type="EMBL" id="CP030840">
    <property type="protein sequence ID" value="AXC12066.1"/>
    <property type="molecule type" value="Genomic_DNA"/>
</dbReference>
<reference evidence="1 2" key="1">
    <citation type="journal article" date="2018" name="Front. Microbiol.">
        <title>Hydrolytic Capabilities as a Key to Environmental Success: Chitinolytic and Cellulolytic Acidobacteria From Acidic Sub-arctic Soils and Boreal Peatlands.</title>
        <authorList>
            <person name="Belova S.E."/>
            <person name="Ravin N.V."/>
            <person name="Pankratov T.A."/>
            <person name="Rakitin A.L."/>
            <person name="Ivanova A.A."/>
            <person name="Beletsky A.V."/>
            <person name="Mardanov A.V."/>
            <person name="Sinninghe Damste J.S."/>
            <person name="Dedysh S.N."/>
        </authorList>
    </citation>
    <scope>NUCLEOTIDE SEQUENCE [LARGE SCALE GENOMIC DNA]</scope>
    <source>
        <strain evidence="1 2">SBC82</strain>
    </source>
</reference>
<dbReference type="KEGG" id="abas:ACPOL_2755"/>
<proteinExistence type="predicted"/>
<gene>
    <name evidence="1" type="ORF">ACPOL_2755</name>
</gene>
<sequence length="67" mass="7771">MHIPMETKHQISEVWAGSHRTYVLGEVKMIKKTEPRELSVEPFQWMFYEDEGGGGLLRRWLVTAGPV</sequence>
<accession>A0A2Z5G0G0</accession>
<evidence type="ECO:0000313" key="1">
    <source>
        <dbReference type="EMBL" id="AXC12066.1"/>
    </source>
</evidence>
<evidence type="ECO:0000313" key="2">
    <source>
        <dbReference type="Proteomes" id="UP000253606"/>
    </source>
</evidence>